<dbReference type="PANTHER" id="PTHR37834">
    <property type="entry name" value="GDSL-LIKE LIPASE/ACYLHYDROLASE DOMAIN PROTEIN (AFU_ORTHOLOGUE AFUA_2G00620)"/>
    <property type="match status" value="1"/>
</dbReference>
<reference evidence="1 2" key="1">
    <citation type="submission" date="2021-01" db="EMBL/GenBank/DDBJ databases">
        <title>Genome sequencing of Joostella atrarenae M1-2 (= KCTC 23194).</title>
        <authorList>
            <person name="Zakaria M.R."/>
            <person name="Lam M.Q."/>
            <person name="Chong C.S."/>
        </authorList>
    </citation>
    <scope>NUCLEOTIDE SEQUENCE [LARGE SCALE GENOMIC DNA]</scope>
    <source>
        <strain evidence="1 2">M1-2</strain>
    </source>
</reference>
<protein>
    <submittedName>
        <fullName evidence="1">GDSL family lipase</fullName>
    </submittedName>
</protein>
<dbReference type="Proteomes" id="UP000829517">
    <property type="component" value="Unassembled WGS sequence"/>
</dbReference>
<dbReference type="SUPFAM" id="SSF52266">
    <property type="entry name" value="SGNH hydrolase"/>
    <property type="match status" value="1"/>
</dbReference>
<dbReference type="InterPro" id="IPR036514">
    <property type="entry name" value="SGNH_hydro_sf"/>
</dbReference>
<evidence type="ECO:0000313" key="2">
    <source>
        <dbReference type="Proteomes" id="UP000829517"/>
    </source>
</evidence>
<dbReference type="InterPro" id="IPR037461">
    <property type="entry name" value="CtCE2-like_dom"/>
</dbReference>
<dbReference type="EMBL" id="JAETXX010000018">
    <property type="protein sequence ID" value="MCF8716408.1"/>
    <property type="molecule type" value="Genomic_DNA"/>
</dbReference>
<dbReference type="InterPro" id="IPR052762">
    <property type="entry name" value="PCW_deacetylase/CE"/>
</dbReference>
<dbReference type="Gene3D" id="3.40.50.1110">
    <property type="entry name" value="SGNH hydrolase"/>
    <property type="match status" value="1"/>
</dbReference>
<name>A0ABS9J7P7_9FLAO</name>
<dbReference type="PANTHER" id="PTHR37834:SF2">
    <property type="entry name" value="ESTERASE, SGNH HYDROLASE-TYPE"/>
    <property type="match status" value="1"/>
</dbReference>
<keyword evidence="2" id="KW-1185">Reference proteome</keyword>
<sequence length="363" mass="40582">MPNLHFLTALILFIVIGIKAQELKPYSDFSNEDIFKIEGRTKLLPNAVELIGSASSVSFIASGKSVVINCKSATDAYGFIEVSLNGNYIDRYKISAAGETEIEIDLKEDSSNHVQIFKATETPNGGLLLTTINAEKLLTYNDTSSLEMEFIGDSITCGYGAATEEIPCGSGAEWYDQHTAYYAYGSRIARALNANYTLSSFSGMGMYRNWNDEDQFVMPDVYQTINLDGNKKDLWKPKKQPAIVSICLGTNDLSTGDGTKKRLPFSKEKFTKNYINFVKLVYKRYPKAKVVLLNSPMVSGEKNDILVSCLQEVKNSFEETHDIVIFQFKDINPKGCGSHPNIEDHEKMASQMIPKYKKLLIRK</sequence>
<accession>A0ABS9J7P7</accession>
<dbReference type="InterPro" id="IPR001087">
    <property type="entry name" value="GDSL"/>
</dbReference>
<evidence type="ECO:0000313" key="1">
    <source>
        <dbReference type="EMBL" id="MCF8716408.1"/>
    </source>
</evidence>
<proteinExistence type="predicted"/>
<gene>
    <name evidence="1" type="ORF">JM658_16390</name>
</gene>
<dbReference type="Pfam" id="PF00657">
    <property type="entry name" value="Lipase_GDSL"/>
    <property type="match status" value="1"/>
</dbReference>
<organism evidence="1 2">
    <name type="scientific">Joostella atrarenae</name>
    <dbReference type="NCBI Taxonomy" id="679257"/>
    <lineage>
        <taxon>Bacteria</taxon>
        <taxon>Pseudomonadati</taxon>
        <taxon>Bacteroidota</taxon>
        <taxon>Flavobacteriia</taxon>
        <taxon>Flavobacteriales</taxon>
        <taxon>Flavobacteriaceae</taxon>
        <taxon>Joostella</taxon>
    </lineage>
</organism>
<dbReference type="CDD" id="cd01831">
    <property type="entry name" value="Endoglucanase_E_like"/>
    <property type="match status" value="1"/>
</dbReference>
<dbReference type="RefSeq" id="WP_236960847.1">
    <property type="nucleotide sequence ID" value="NZ_JAETXX010000018.1"/>
</dbReference>
<comment type="caution">
    <text evidence="1">The sequence shown here is derived from an EMBL/GenBank/DDBJ whole genome shotgun (WGS) entry which is preliminary data.</text>
</comment>
<dbReference type="Gene3D" id="2.60.120.260">
    <property type="entry name" value="Galactose-binding domain-like"/>
    <property type="match status" value="1"/>
</dbReference>